<dbReference type="EMBL" id="CAXITT010000498">
    <property type="protein sequence ID" value="CAL1542643.1"/>
    <property type="molecule type" value="Genomic_DNA"/>
</dbReference>
<keyword evidence="3" id="KW-1185">Reference proteome</keyword>
<dbReference type="Proteomes" id="UP001497497">
    <property type="component" value="Unassembled WGS sequence"/>
</dbReference>
<evidence type="ECO:0000313" key="3">
    <source>
        <dbReference type="Proteomes" id="UP001497497"/>
    </source>
</evidence>
<comment type="caution">
    <text evidence="2">The sequence shown here is derived from an EMBL/GenBank/DDBJ whole genome shotgun (WGS) entry which is preliminary data.</text>
</comment>
<keyword evidence="1" id="KW-0472">Membrane</keyword>
<reference evidence="2 3" key="1">
    <citation type="submission" date="2024-04" db="EMBL/GenBank/DDBJ databases">
        <authorList>
            <consortium name="Genoscope - CEA"/>
            <person name="William W."/>
        </authorList>
    </citation>
    <scope>NUCLEOTIDE SEQUENCE [LARGE SCALE GENOMIC DNA]</scope>
</reference>
<evidence type="ECO:0000256" key="1">
    <source>
        <dbReference type="SAM" id="Phobius"/>
    </source>
</evidence>
<accession>A0AAV2I8U9</accession>
<sequence length="969" mass="108663">MYAVHKNRLEINTLTIHMRKVVILLLLCCCLRQAFSVRIKLFKSEPFGAAYGSIRLSLKQKLSLECAIESSSGQQYVARITNEEGVVLASRRDTNDSILTHTIHQVACHDIGSLTCELEDQSKSELITSTLYLMVENCLPRTCKGSKPDLKMVVPHHSNGSLSLCVIADTSRFIDMKVYINGERLKLTDQHFKYRFDVERNEPSFIHYTVHLIVLNVATADYGTYIITATTGGDYAITYTAQIDGVGKPCPGGWCETRNRTCLQLMKTGQSHKKYKRKCEHFGGTLFNGTIRQTTQYSNNSLLSTDRKDHIDVYEDNETCNVYTWANHTGKDIADFTASSDFHMACQIPYWSEVTEKTQGQMDPVLSPESSDDDGMSVYVSVGAPLFIVLVGTFIGVLCYRRRVHYKRSKSFKSRLLESSSTTDAAYFEKADRESIYHTLEEAAVATIRDTDDGHDYDLTIDEPALEDFKSPHIKRESIKPLPPPRSSEKNKLGTQCFDVSVYDVCGVQCIAHPVMNIADSTSHDIVSIQEEDSNRIENDFDLLNGDKGNTISLEKTLRNQNDNTGSSEKNKCSNASIEIKNDTTDYSTPLSTKEEHQYSGYVKESMTKGEDSLQTLKATMSYTNMIHKEDTCQELDNKTLSNSTKHLKENHTPQASGKDIDSSKNDNSKLLMLDLEDTEAYERCYSLPFKRNDDHIYNSFSCVDSSGITSNKENDPNACDVQKEEHTKNLTDRRNVECNCNIGSDAFEKSRVSYVDLTDQADNADHENFTSSILSKDCIMRDRNSYTSTDGAVLKCNANGLAGEVISSNGTNVEGNAYKALFDSETNPTMLNGDTIAKEQDDMNNENWYLQFDGAQCEDVSQMKPGCESNEEYMTWDGGDVSIDEEVPSNNTHAFALSSGEVAFNMTSRKDETSRNHCVENIEEGNSEIQEASLVYWTPDGTKKRALGEANPPLSDEYSAPYDFLTKY</sequence>
<proteinExistence type="predicted"/>
<dbReference type="AlphaFoldDB" id="A0AAV2I8U9"/>
<evidence type="ECO:0000313" key="2">
    <source>
        <dbReference type="EMBL" id="CAL1542643.1"/>
    </source>
</evidence>
<name>A0AAV2I8U9_LYMST</name>
<keyword evidence="1" id="KW-0812">Transmembrane</keyword>
<feature type="transmembrane region" description="Helical" evidence="1">
    <location>
        <begin position="378"/>
        <end position="400"/>
    </location>
</feature>
<keyword evidence="1" id="KW-1133">Transmembrane helix</keyword>
<protein>
    <submittedName>
        <fullName evidence="2">Uncharacterized protein</fullName>
    </submittedName>
</protein>
<organism evidence="2 3">
    <name type="scientific">Lymnaea stagnalis</name>
    <name type="common">Great pond snail</name>
    <name type="synonym">Helix stagnalis</name>
    <dbReference type="NCBI Taxonomy" id="6523"/>
    <lineage>
        <taxon>Eukaryota</taxon>
        <taxon>Metazoa</taxon>
        <taxon>Spiralia</taxon>
        <taxon>Lophotrochozoa</taxon>
        <taxon>Mollusca</taxon>
        <taxon>Gastropoda</taxon>
        <taxon>Heterobranchia</taxon>
        <taxon>Euthyneura</taxon>
        <taxon>Panpulmonata</taxon>
        <taxon>Hygrophila</taxon>
        <taxon>Lymnaeoidea</taxon>
        <taxon>Lymnaeidae</taxon>
        <taxon>Lymnaea</taxon>
    </lineage>
</organism>
<gene>
    <name evidence="2" type="ORF">GSLYS_00016177001</name>
</gene>